<dbReference type="EMBL" id="AZBU02000003">
    <property type="protein sequence ID" value="TKR86454.1"/>
    <property type="molecule type" value="Genomic_DNA"/>
</dbReference>
<dbReference type="Proteomes" id="UP000298663">
    <property type="component" value="Unassembled WGS sequence"/>
</dbReference>
<proteinExistence type="predicted"/>
<evidence type="ECO:0000313" key="3">
    <source>
        <dbReference type="Proteomes" id="UP000298663"/>
    </source>
</evidence>
<name>A0A4U5NTH4_STECR</name>
<organism evidence="2 3">
    <name type="scientific">Steinernema carpocapsae</name>
    <name type="common">Entomopathogenic nematode</name>
    <dbReference type="NCBI Taxonomy" id="34508"/>
    <lineage>
        <taxon>Eukaryota</taxon>
        <taxon>Metazoa</taxon>
        <taxon>Ecdysozoa</taxon>
        <taxon>Nematoda</taxon>
        <taxon>Chromadorea</taxon>
        <taxon>Rhabditida</taxon>
        <taxon>Tylenchina</taxon>
        <taxon>Panagrolaimomorpha</taxon>
        <taxon>Strongyloidoidea</taxon>
        <taxon>Steinernematidae</taxon>
        <taxon>Steinernema</taxon>
    </lineage>
</organism>
<protein>
    <submittedName>
        <fullName evidence="2">Uncharacterized protein</fullName>
    </submittedName>
</protein>
<gene>
    <name evidence="2" type="ORF">L596_011045</name>
</gene>
<reference evidence="2 3" key="2">
    <citation type="journal article" date="2019" name="G3 (Bethesda)">
        <title>Hybrid Assembly of the Genome of the Entomopathogenic Nematode Steinernema carpocapsae Identifies the X-Chromosome.</title>
        <authorList>
            <person name="Serra L."/>
            <person name="Macchietto M."/>
            <person name="Macias-Munoz A."/>
            <person name="McGill C.J."/>
            <person name="Rodriguez I.M."/>
            <person name="Rodriguez B."/>
            <person name="Murad R."/>
            <person name="Mortazavi A."/>
        </authorList>
    </citation>
    <scope>NUCLEOTIDE SEQUENCE [LARGE SCALE GENOMIC DNA]</scope>
    <source>
        <strain evidence="2 3">ALL</strain>
    </source>
</reference>
<dbReference type="AlphaFoldDB" id="A0A4U5NTH4"/>
<feature type="region of interest" description="Disordered" evidence="1">
    <location>
        <begin position="300"/>
        <end position="319"/>
    </location>
</feature>
<keyword evidence="3" id="KW-1185">Reference proteome</keyword>
<accession>A0A4U5NTH4</accession>
<sequence>MATMFDVSPLTDLQRNQRLIAFSSRQRTRRWIQYSKVSDSTTLQKMATILISPPRSFPFIKQQLPVVASHIVALVFAFRPPTFLPHSSVAIRFPFRVRESCSKPETSPSGRKMSPAVNAFGFQSRKYFPLHVDCFPARAKAEMVIAFRRLIRFRVPRGSVFLEALGGLGTRTSSDSAAATFSLTIITQPREDWDTPISRADFDVTQGNLARGTDGVQFVFSRRYFVWHRNPKLMSEIFGCVQLPTSSGSFPRHCTRAAAGPPPRYENFRPPTGCSSNFSTGINDYLAHCGESSAMLEESLSLDDSATDPEEGEESTRRHSFNCHKAVENTGSSNCALPTRRPKHSRNVILRKWQRLMGEKWPGSAKEGDHQFAPLNKQLCKRSCGDVRPTLIPFVIKRGFGKSGERPVCSEDQRISERRPRWGQLDPRSQLVVCPQPGLHTGTAIPLLRGFWLGFSFAFSAVWQQLACTINEF</sequence>
<reference evidence="2 3" key="1">
    <citation type="journal article" date="2015" name="Genome Biol.">
        <title>Comparative genomics of Steinernema reveals deeply conserved gene regulatory networks.</title>
        <authorList>
            <person name="Dillman A.R."/>
            <person name="Macchietto M."/>
            <person name="Porter C.F."/>
            <person name="Rogers A."/>
            <person name="Williams B."/>
            <person name="Antoshechkin I."/>
            <person name="Lee M.M."/>
            <person name="Goodwin Z."/>
            <person name="Lu X."/>
            <person name="Lewis E.E."/>
            <person name="Goodrich-Blair H."/>
            <person name="Stock S.P."/>
            <person name="Adams B.J."/>
            <person name="Sternberg P.W."/>
            <person name="Mortazavi A."/>
        </authorList>
    </citation>
    <scope>NUCLEOTIDE SEQUENCE [LARGE SCALE GENOMIC DNA]</scope>
    <source>
        <strain evidence="2 3">ALL</strain>
    </source>
</reference>
<comment type="caution">
    <text evidence="2">The sequence shown here is derived from an EMBL/GenBank/DDBJ whole genome shotgun (WGS) entry which is preliminary data.</text>
</comment>
<evidence type="ECO:0000256" key="1">
    <source>
        <dbReference type="SAM" id="MobiDB-lite"/>
    </source>
</evidence>
<evidence type="ECO:0000313" key="2">
    <source>
        <dbReference type="EMBL" id="TKR86454.1"/>
    </source>
</evidence>